<evidence type="ECO:0000313" key="5">
    <source>
        <dbReference type="Proteomes" id="UP000016930"/>
    </source>
</evidence>
<feature type="compositionally biased region" description="Basic and acidic residues" evidence="2">
    <location>
        <begin position="63"/>
        <end position="72"/>
    </location>
</feature>
<feature type="region of interest" description="Disordered" evidence="2">
    <location>
        <begin position="33"/>
        <end position="155"/>
    </location>
</feature>
<feature type="compositionally biased region" description="Polar residues" evidence="2">
    <location>
        <begin position="309"/>
        <end position="324"/>
    </location>
</feature>
<protein>
    <submittedName>
        <fullName evidence="4">Uncharacterized protein</fullName>
    </submittedName>
</protein>
<evidence type="ECO:0000313" key="4">
    <source>
        <dbReference type="EMBL" id="EMD40869.1"/>
    </source>
</evidence>
<feature type="compositionally biased region" description="Basic and acidic residues" evidence="2">
    <location>
        <begin position="33"/>
        <end position="45"/>
    </location>
</feature>
<sequence length="642" mass="69850">MDKLERLEAESLHADQAGKRKLRKLEKEIQGLRHELESTQAKSEELEAQAKTALDMSPLGIQRRREEREERIRRIKKAASSDPDNSSEVKDFAPASELSRSTPLKNYSPASVHTSSSSSEGSTATATDDAATSLDLPKETETDEDFDDGDAAPLGRAFSQPEMAIISQLLLKVQELEETNAQIKAEQRMTDERLRAAQWDAESIRRVYDCLDDLGDEELEVIPDSGVVANTSDLAVGGDMYMRLSHLRQSLDNLSLPYEDDRDVFGSGITKDMQSTTRSAKDTHPGPPPRRARKPVMGLFDSPEPDTFDLSTPDSSFQSSSRALSPSDLGDTSGWSVAATDGITASSPALSTTPTDSPAFTLRRSLGSELGSEFGDDWNTSAGYQHLRTSSLYDLAQLNFARDGSASPDERPAFVFPAPDSPSPAPAHDAGSASGRTGGSSTPTRSRAPTLKVEPPTPSPEKLRAQTRSRRLSQTMRARTHRWIEGRFPQEEMKETKAPRQRRTASRRGTDAGGVMDDAFGEVVQHVRSFSSRGALSLAALSAAGSEELGPDASVSVAGHTEDGTVRATHPTELQPAADATIAGKPHSKRDGLVGIMLEVWLWLQFAIVILVFLWAMAKRGPKSVLQEAERRAQQGSTVRRT</sequence>
<accession>M2PVS1</accession>
<feature type="region of interest" description="Disordered" evidence="2">
    <location>
        <begin position="566"/>
        <end position="586"/>
    </location>
</feature>
<dbReference type="HOGENOM" id="CLU_017862_0_0_1"/>
<feature type="compositionally biased region" description="Low complexity" evidence="2">
    <location>
        <begin position="108"/>
        <end position="133"/>
    </location>
</feature>
<organism evidence="4 5">
    <name type="scientific">Ceriporiopsis subvermispora (strain B)</name>
    <name type="common">White-rot fungus</name>
    <name type="synonym">Gelatoporia subvermispora</name>
    <dbReference type="NCBI Taxonomy" id="914234"/>
    <lineage>
        <taxon>Eukaryota</taxon>
        <taxon>Fungi</taxon>
        <taxon>Dikarya</taxon>
        <taxon>Basidiomycota</taxon>
        <taxon>Agaricomycotina</taxon>
        <taxon>Agaricomycetes</taxon>
        <taxon>Polyporales</taxon>
        <taxon>Gelatoporiaceae</taxon>
        <taxon>Gelatoporia</taxon>
    </lineage>
</organism>
<keyword evidence="3" id="KW-1133">Transmembrane helix</keyword>
<feature type="compositionally biased region" description="Low complexity" evidence="2">
    <location>
        <begin position="426"/>
        <end position="448"/>
    </location>
</feature>
<keyword evidence="1" id="KW-0175">Coiled coil</keyword>
<keyword evidence="3" id="KW-0472">Membrane</keyword>
<feature type="region of interest" description="Disordered" evidence="2">
    <location>
        <begin position="403"/>
        <end position="514"/>
    </location>
</feature>
<dbReference type="STRING" id="914234.M2PVS1"/>
<feature type="compositionally biased region" description="Basic and acidic residues" evidence="2">
    <location>
        <begin position="482"/>
        <end position="498"/>
    </location>
</feature>
<dbReference type="OrthoDB" id="2670688at2759"/>
<feature type="transmembrane region" description="Helical" evidence="3">
    <location>
        <begin position="600"/>
        <end position="618"/>
    </location>
</feature>
<evidence type="ECO:0000256" key="3">
    <source>
        <dbReference type="SAM" id="Phobius"/>
    </source>
</evidence>
<proteinExistence type="predicted"/>
<feature type="region of interest" description="Disordered" evidence="2">
    <location>
        <begin position="265"/>
        <end position="330"/>
    </location>
</feature>
<dbReference type="Proteomes" id="UP000016930">
    <property type="component" value="Unassembled WGS sequence"/>
</dbReference>
<reference evidence="4 5" key="1">
    <citation type="journal article" date="2012" name="Proc. Natl. Acad. Sci. U.S.A.">
        <title>Comparative genomics of Ceriporiopsis subvermispora and Phanerochaete chrysosporium provide insight into selective ligninolysis.</title>
        <authorList>
            <person name="Fernandez-Fueyo E."/>
            <person name="Ruiz-Duenas F.J."/>
            <person name="Ferreira P."/>
            <person name="Floudas D."/>
            <person name="Hibbett D.S."/>
            <person name="Canessa P."/>
            <person name="Larrondo L.F."/>
            <person name="James T.Y."/>
            <person name="Seelenfreund D."/>
            <person name="Lobos S."/>
            <person name="Polanco R."/>
            <person name="Tello M."/>
            <person name="Honda Y."/>
            <person name="Watanabe T."/>
            <person name="Watanabe T."/>
            <person name="Ryu J.S."/>
            <person name="Kubicek C.P."/>
            <person name="Schmoll M."/>
            <person name="Gaskell J."/>
            <person name="Hammel K.E."/>
            <person name="St John F.J."/>
            <person name="Vanden Wymelenberg A."/>
            <person name="Sabat G."/>
            <person name="Splinter BonDurant S."/>
            <person name="Syed K."/>
            <person name="Yadav J.S."/>
            <person name="Doddapaneni H."/>
            <person name="Subramanian V."/>
            <person name="Lavin J.L."/>
            <person name="Oguiza J.A."/>
            <person name="Perez G."/>
            <person name="Pisabarro A.G."/>
            <person name="Ramirez L."/>
            <person name="Santoyo F."/>
            <person name="Master E."/>
            <person name="Coutinho P.M."/>
            <person name="Henrissat B."/>
            <person name="Lombard V."/>
            <person name="Magnuson J.K."/>
            <person name="Kuees U."/>
            <person name="Hori C."/>
            <person name="Igarashi K."/>
            <person name="Samejima M."/>
            <person name="Held B.W."/>
            <person name="Barry K.W."/>
            <person name="LaButti K.M."/>
            <person name="Lapidus A."/>
            <person name="Lindquist E.A."/>
            <person name="Lucas S.M."/>
            <person name="Riley R."/>
            <person name="Salamov A.A."/>
            <person name="Hoffmeister D."/>
            <person name="Schwenk D."/>
            <person name="Hadar Y."/>
            <person name="Yarden O."/>
            <person name="de Vries R.P."/>
            <person name="Wiebenga A."/>
            <person name="Stenlid J."/>
            <person name="Eastwood D."/>
            <person name="Grigoriev I.V."/>
            <person name="Berka R.M."/>
            <person name="Blanchette R.A."/>
            <person name="Kersten P."/>
            <person name="Martinez A.T."/>
            <person name="Vicuna R."/>
            <person name="Cullen D."/>
        </authorList>
    </citation>
    <scope>NUCLEOTIDE SEQUENCE [LARGE SCALE GENOMIC DNA]</scope>
    <source>
        <strain evidence="4 5">B</strain>
    </source>
</reference>
<dbReference type="EMBL" id="KB445792">
    <property type="protein sequence ID" value="EMD40869.1"/>
    <property type="molecule type" value="Genomic_DNA"/>
</dbReference>
<keyword evidence="5" id="KW-1185">Reference proteome</keyword>
<name>M2PVS1_CERS8</name>
<feature type="compositionally biased region" description="Acidic residues" evidence="2">
    <location>
        <begin position="141"/>
        <end position="150"/>
    </location>
</feature>
<feature type="coiled-coil region" evidence="1">
    <location>
        <begin position="166"/>
        <end position="193"/>
    </location>
</feature>
<evidence type="ECO:0000256" key="2">
    <source>
        <dbReference type="SAM" id="MobiDB-lite"/>
    </source>
</evidence>
<dbReference type="AlphaFoldDB" id="M2PVS1"/>
<gene>
    <name evidence="4" type="ORF">CERSUDRAFT_80516</name>
</gene>
<evidence type="ECO:0000256" key="1">
    <source>
        <dbReference type="SAM" id="Coils"/>
    </source>
</evidence>
<keyword evidence="3" id="KW-0812">Transmembrane</keyword>